<evidence type="ECO:0000259" key="1">
    <source>
        <dbReference type="Pfam" id="PF00248"/>
    </source>
</evidence>
<dbReference type="GO" id="GO:0016491">
    <property type="term" value="F:oxidoreductase activity"/>
    <property type="evidence" value="ECO:0007669"/>
    <property type="project" value="InterPro"/>
</dbReference>
<dbReference type="SUPFAM" id="SSF51430">
    <property type="entry name" value="NAD(P)-linked oxidoreductase"/>
    <property type="match status" value="1"/>
</dbReference>
<proteinExistence type="predicted"/>
<keyword evidence="3" id="KW-1185">Reference proteome</keyword>
<dbReference type="InterPro" id="IPR023210">
    <property type="entry name" value="NADP_OxRdtase_dom"/>
</dbReference>
<dbReference type="OrthoDB" id="416253at2759"/>
<dbReference type="Gene3D" id="3.20.20.100">
    <property type="entry name" value="NADP-dependent oxidoreductase domain"/>
    <property type="match status" value="1"/>
</dbReference>
<feature type="domain" description="NADP-dependent oxidoreductase" evidence="1">
    <location>
        <begin position="3"/>
        <end position="71"/>
    </location>
</feature>
<accession>A0A1B7NFY7</accession>
<dbReference type="InterPro" id="IPR036812">
    <property type="entry name" value="NAD(P)_OxRdtase_dom_sf"/>
</dbReference>
<dbReference type="STRING" id="1314800.A0A1B7NFY7"/>
<dbReference type="InterPro" id="IPR020471">
    <property type="entry name" value="AKR"/>
</dbReference>
<dbReference type="EMBL" id="KV448133">
    <property type="protein sequence ID" value="OAX43743.1"/>
    <property type="molecule type" value="Genomic_DNA"/>
</dbReference>
<dbReference type="InParanoid" id="A0A1B7NFY7"/>
<dbReference type="Pfam" id="PF00248">
    <property type="entry name" value="Aldo_ket_red"/>
    <property type="match status" value="1"/>
</dbReference>
<dbReference type="AlphaFoldDB" id="A0A1B7NFY7"/>
<protein>
    <recommendedName>
        <fullName evidence="1">NADP-dependent oxidoreductase domain-containing protein</fullName>
    </recommendedName>
</protein>
<dbReference type="Proteomes" id="UP000092154">
    <property type="component" value="Unassembled WGS sequence"/>
</dbReference>
<name>A0A1B7NFY7_9AGAM</name>
<dbReference type="InterPro" id="IPR018170">
    <property type="entry name" value="Aldo/ket_reductase_CS"/>
</dbReference>
<dbReference type="PROSITE" id="PS00062">
    <property type="entry name" value="ALDOKETO_REDUCTASE_2"/>
    <property type="match status" value="1"/>
</dbReference>
<gene>
    <name evidence="2" type="ORF">K503DRAFT_67005</name>
</gene>
<evidence type="ECO:0000313" key="2">
    <source>
        <dbReference type="EMBL" id="OAX43743.1"/>
    </source>
</evidence>
<organism evidence="2 3">
    <name type="scientific">Rhizopogon vinicolor AM-OR11-026</name>
    <dbReference type="NCBI Taxonomy" id="1314800"/>
    <lineage>
        <taxon>Eukaryota</taxon>
        <taxon>Fungi</taxon>
        <taxon>Dikarya</taxon>
        <taxon>Basidiomycota</taxon>
        <taxon>Agaricomycotina</taxon>
        <taxon>Agaricomycetes</taxon>
        <taxon>Agaricomycetidae</taxon>
        <taxon>Boletales</taxon>
        <taxon>Suillineae</taxon>
        <taxon>Rhizopogonaceae</taxon>
        <taxon>Rhizopogon</taxon>
    </lineage>
</organism>
<sequence length="109" mass="12372">MGAIWKDMEQCKRAGLAKSIGVSNFTVENLKEVLVVCEFPPAVNQIVFLYSWQSLQPLIEWLLQNDILVVAPSNDAEHPDTINVPELTTPEIELIRNELPVSPSLWPFW</sequence>
<evidence type="ECO:0000313" key="3">
    <source>
        <dbReference type="Proteomes" id="UP000092154"/>
    </source>
</evidence>
<dbReference type="PANTHER" id="PTHR11732">
    <property type="entry name" value="ALDO/KETO REDUCTASE"/>
    <property type="match status" value="1"/>
</dbReference>
<reference evidence="2 3" key="1">
    <citation type="submission" date="2016-06" db="EMBL/GenBank/DDBJ databases">
        <title>Comparative genomics of the ectomycorrhizal sister species Rhizopogon vinicolor and Rhizopogon vesiculosus (Basidiomycota: Boletales) reveals a divergence of the mating type B locus.</title>
        <authorList>
            <consortium name="DOE Joint Genome Institute"/>
            <person name="Mujic A.B."/>
            <person name="Kuo A."/>
            <person name="Tritt A."/>
            <person name="Lipzen A."/>
            <person name="Chen C."/>
            <person name="Johnson J."/>
            <person name="Sharma A."/>
            <person name="Barry K."/>
            <person name="Grigoriev I.V."/>
            <person name="Spatafora J.W."/>
        </authorList>
    </citation>
    <scope>NUCLEOTIDE SEQUENCE [LARGE SCALE GENOMIC DNA]</scope>
    <source>
        <strain evidence="2 3">AM-OR11-026</strain>
    </source>
</reference>